<keyword evidence="3" id="KW-1185">Reference proteome</keyword>
<gene>
    <name evidence="2" type="ORF">LTR77_002508</name>
</gene>
<evidence type="ECO:0000313" key="3">
    <source>
        <dbReference type="Proteomes" id="UP001337655"/>
    </source>
</evidence>
<accession>A0AAV9PIP8</accession>
<evidence type="ECO:0000313" key="2">
    <source>
        <dbReference type="EMBL" id="KAK5173827.1"/>
    </source>
</evidence>
<feature type="compositionally biased region" description="Low complexity" evidence="1">
    <location>
        <begin position="253"/>
        <end position="270"/>
    </location>
</feature>
<organism evidence="2 3">
    <name type="scientific">Saxophila tyrrhenica</name>
    <dbReference type="NCBI Taxonomy" id="1690608"/>
    <lineage>
        <taxon>Eukaryota</taxon>
        <taxon>Fungi</taxon>
        <taxon>Dikarya</taxon>
        <taxon>Ascomycota</taxon>
        <taxon>Pezizomycotina</taxon>
        <taxon>Dothideomycetes</taxon>
        <taxon>Dothideomycetidae</taxon>
        <taxon>Mycosphaerellales</taxon>
        <taxon>Extremaceae</taxon>
        <taxon>Saxophila</taxon>
    </lineage>
</organism>
<dbReference type="AlphaFoldDB" id="A0AAV9PIP8"/>
<feature type="region of interest" description="Disordered" evidence="1">
    <location>
        <begin position="242"/>
        <end position="284"/>
    </location>
</feature>
<proteinExistence type="predicted"/>
<reference evidence="2 3" key="1">
    <citation type="submission" date="2023-08" db="EMBL/GenBank/DDBJ databases">
        <title>Black Yeasts Isolated from many extreme environments.</title>
        <authorList>
            <person name="Coleine C."/>
            <person name="Stajich J.E."/>
            <person name="Selbmann L."/>
        </authorList>
    </citation>
    <scope>NUCLEOTIDE SEQUENCE [LARGE SCALE GENOMIC DNA]</scope>
    <source>
        <strain evidence="2 3">CCFEE 5935</strain>
    </source>
</reference>
<protein>
    <submittedName>
        <fullName evidence="2">Uncharacterized protein</fullName>
    </submittedName>
</protein>
<evidence type="ECO:0000256" key="1">
    <source>
        <dbReference type="SAM" id="MobiDB-lite"/>
    </source>
</evidence>
<dbReference type="EMBL" id="JAVRRT010000003">
    <property type="protein sequence ID" value="KAK5173827.1"/>
    <property type="molecule type" value="Genomic_DNA"/>
</dbReference>
<comment type="caution">
    <text evidence="2">The sequence shown here is derived from an EMBL/GenBank/DDBJ whole genome shotgun (WGS) entry which is preliminary data.</text>
</comment>
<dbReference type="RefSeq" id="XP_064662522.1">
    <property type="nucleotide sequence ID" value="XM_064799767.1"/>
</dbReference>
<dbReference type="Proteomes" id="UP001337655">
    <property type="component" value="Unassembled WGS sequence"/>
</dbReference>
<name>A0AAV9PIP8_9PEZI</name>
<sequence>MGNTQSNQRNYERLREVMPSVDGGSFFDKSNKPFLSDKDRDQFIYATITVLTQNGRLLNLEQHDFRLLYSRRENDRLVARIVAEREGIIKAQIEPHEDGKDQAEAFKALRRHVELALDKYLKDVPGASNLPATGSQTAIAGPSARSPTSRPARPPFSAEVQEPDGLVHIITNNGKENLDDHSFKVMYTLREGSGTRLVARVVALKNGIAAAMVEPSGDGANNKEAFQVLKKEVSVRFDQRLRNMPTTDKAKDASVASAAGSAPDAPPAYSDPKDDGVVDMTPNK</sequence>
<feature type="region of interest" description="Disordered" evidence="1">
    <location>
        <begin position="128"/>
        <end position="159"/>
    </location>
</feature>
<feature type="compositionally biased region" description="Low complexity" evidence="1">
    <location>
        <begin position="140"/>
        <end position="158"/>
    </location>
</feature>
<dbReference type="GeneID" id="89923855"/>